<evidence type="ECO:0000256" key="6">
    <source>
        <dbReference type="ARBA" id="ARBA00023128"/>
    </source>
</evidence>
<dbReference type="AlphaFoldDB" id="A0AAD9PKW5"/>
<dbReference type="GO" id="GO:0015031">
    <property type="term" value="P:protein transport"/>
    <property type="evidence" value="ECO:0007669"/>
    <property type="project" value="UniProtKB-KW"/>
</dbReference>
<evidence type="ECO:0000259" key="9">
    <source>
        <dbReference type="Pfam" id="PF02953"/>
    </source>
</evidence>
<evidence type="ECO:0000256" key="1">
    <source>
        <dbReference type="ARBA" id="ARBA00022448"/>
    </source>
</evidence>
<comment type="caution">
    <text evidence="10">The sequence shown here is derived from an EMBL/GenBank/DDBJ whole genome shotgun (WGS) entry which is preliminary data.</text>
</comment>
<comment type="similarity">
    <text evidence="8">Belongs to the small Tim family.</text>
</comment>
<gene>
    <name evidence="10" type="ORF">BdWA1_001981</name>
</gene>
<sequence length="122" mass="13751">MLFPTLVNFGPEALAKDPSLRLGGFDSVAEMADLKSLGPEFKNLSNAQRSQVMDKLNELQYRDTLDTYNGLVDRCFNECVLSFKSKDLSRTESSCIETCVKLFFDYSQRVGARFAENQGRFG</sequence>
<evidence type="ECO:0000256" key="3">
    <source>
        <dbReference type="ARBA" id="ARBA00022833"/>
    </source>
</evidence>
<dbReference type="Gene3D" id="1.10.287.810">
    <property type="entry name" value="Mitochondrial import inner membrane translocase subunit tim13 like domains"/>
    <property type="match status" value="1"/>
</dbReference>
<evidence type="ECO:0000256" key="5">
    <source>
        <dbReference type="ARBA" id="ARBA00023010"/>
    </source>
</evidence>
<comment type="function">
    <text evidence="8">Mitochondrial intermembrane chaperone that participates in the import and insertion of some multi-pass transmembrane proteins into the mitochondrial inner membrane. Also required for the transfer of beta-barrel precursors from the TOM complex to the sorting and assembly machinery (SAM complex) of the outer membrane. Acts as a chaperone-like protein that protects the hydrophobic precursors from aggregation and guide them through the mitochondrial intermembrane space.</text>
</comment>
<evidence type="ECO:0000256" key="4">
    <source>
        <dbReference type="ARBA" id="ARBA00022927"/>
    </source>
</evidence>
<dbReference type="GeneID" id="94336279"/>
<dbReference type="KEGG" id="bdw:94336279"/>
<comment type="subcellular location">
    <subcellularLocation>
        <location evidence="8">Mitochondrion inner membrane</location>
        <topology evidence="8">Peripheral membrane protein</topology>
        <orientation evidence="8">Intermembrane side</orientation>
    </subcellularLocation>
</comment>
<proteinExistence type="inferred from homology"/>
<feature type="domain" description="Tim10-like" evidence="9">
    <location>
        <begin position="56"/>
        <end position="116"/>
    </location>
</feature>
<keyword evidence="2" id="KW-0479">Metal-binding</keyword>
<keyword evidence="4 8" id="KW-0653">Protein transport</keyword>
<comment type="subunit">
    <text evidence="8">Heterohexamer.</text>
</comment>
<evidence type="ECO:0000256" key="7">
    <source>
        <dbReference type="ARBA" id="ARBA00023157"/>
    </source>
</evidence>
<dbReference type="SUPFAM" id="SSF144122">
    <property type="entry name" value="Tim10-like"/>
    <property type="match status" value="1"/>
</dbReference>
<evidence type="ECO:0000256" key="2">
    <source>
        <dbReference type="ARBA" id="ARBA00022723"/>
    </source>
</evidence>
<accession>A0AAD9PKW5</accession>
<dbReference type="InterPro" id="IPR004217">
    <property type="entry name" value="Tim10-like"/>
</dbReference>
<dbReference type="InterPro" id="IPR050673">
    <property type="entry name" value="Mito_inner_translocase_sub"/>
</dbReference>
<evidence type="ECO:0000313" key="11">
    <source>
        <dbReference type="Proteomes" id="UP001214638"/>
    </source>
</evidence>
<keyword evidence="8" id="KW-0999">Mitochondrion inner membrane</keyword>
<dbReference type="Pfam" id="PF02953">
    <property type="entry name" value="zf-Tim10_DDP"/>
    <property type="match status" value="1"/>
</dbReference>
<keyword evidence="8" id="KW-0143">Chaperone</keyword>
<keyword evidence="5 8" id="KW-0811">Translocation</keyword>
<dbReference type="Proteomes" id="UP001214638">
    <property type="component" value="Unassembled WGS sequence"/>
</dbReference>
<keyword evidence="3" id="KW-0862">Zinc</keyword>
<evidence type="ECO:0000256" key="8">
    <source>
        <dbReference type="RuleBase" id="RU367043"/>
    </source>
</evidence>
<keyword evidence="6 8" id="KW-0496">Mitochondrion</keyword>
<reference evidence="10" key="1">
    <citation type="journal article" date="2023" name="Nat. Microbiol.">
        <title>Babesia duncani multi-omics identifies virulence factors and drug targets.</title>
        <authorList>
            <person name="Singh P."/>
            <person name="Lonardi S."/>
            <person name="Liang Q."/>
            <person name="Vydyam P."/>
            <person name="Khabirova E."/>
            <person name="Fang T."/>
            <person name="Gihaz S."/>
            <person name="Thekkiniath J."/>
            <person name="Munshi M."/>
            <person name="Abel S."/>
            <person name="Ciampossin L."/>
            <person name="Batugedara G."/>
            <person name="Gupta M."/>
            <person name="Lu X.M."/>
            <person name="Lenz T."/>
            <person name="Chakravarty S."/>
            <person name="Cornillot E."/>
            <person name="Hu Y."/>
            <person name="Ma W."/>
            <person name="Gonzalez L.M."/>
            <person name="Sanchez S."/>
            <person name="Estrada K."/>
            <person name="Sanchez-Flores A."/>
            <person name="Montero E."/>
            <person name="Harb O.S."/>
            <person name="Le Roch K.G."/>
            <person name="Mamoun C.B."/>
        </authorList>
    </citation>
    <scope>NUCLEOTIDE SEQUENCE</scope>
    <source>
        <strain evidence="10">WA1</strain>
    </source>
</reference>
<dbReference type="GO" id="GO:0005743">
    <property type="term" value="C:mitochondrial inner membrane"/>
    <property type="evidence" value="ECO:0007669"/>
    <property type="project" value="UniProtKB-SubCell"/>
</dbReference>
<dbReference type="InterPro" id="IPR035427">
    <property type="entry name" value="Tim10-like_dom_sf"/>
</dbReference>
<comment type="domain">
    <text evidence="8">The twin CX3C motif contains 4 conserved Cys residues that form 2 disulfide bonds in the mitochondrial intermembrane space.</text>
</comment>
<protein>
    <recommendedName>
        <fullName evidence="8">Mitochondrial import inner membrane translocase subunit</fullName>
    </recommendedName>
</protein>
<evidence type="ECO:0000313" key="10">
    <source>
        <dbReference type="EMBL" id="KAK2196732.1"/>
    </source>
</evidence>
<organism evidence="10 11">
    <name type="scientific">Babesia duncani</name>
    <dbReference type="NCBI Taxonomy" id="323732"/>
    <lineage>
        <taxon>Eukaryota</taxon>
        <taxon>Sar</taxon>
        <taxon>Alveolata</taxon>
        <taxon>Apicomplexa</taxon>
        <taxon>Aconoidasida</taxon>
        <taxon>Piroplasmida</taxon>
        <taxon>Babesiidae</taxon>
        <taxon>Babesia</taxon>
    </lineage>
</organism>
<keyword evidence="8" id="KW-0472">Membrane</keyword>
<keyword evidence="7 8" id="KW-1015">Disulfide bond</keyword>
<keyword evidence="1 8" id="KW-0813">Transport</keyword>
<dbReference type="PANTHER" id="PTHR13172">
    <property type="entry name" value="MITOCHONDRIAL IMPORT INNER MEMBRANE TRANSLOCASE SUBUNIT TIM9B"/>
    <property type="match status" value="1"/>
</dbReference>
<name>A0AAD9PKW5_9APIC</name>
<dbReference type="EMBL" id="JALLKP010000002">
    <property type="protein sequence ID" value="KAK2196732.1"/>
    <property type="molecule type" value="Genomic_DNA"/>
</dbReference>
<keyword evidence="11" id="KW-1185">Reference proteome</keyword>
<dbReference type="RefSeq" id="XP_067803574.1">
    <property type="nucleotide sequence ID" value="XM_067947010.1"/>
</dbReference>
<dbReference type="GO" id="GO:0046872">
    <property type="term" value="F:metal ion binding"/>
    <property type="evidence" value="ECO:0007669"/>
    <property type="project" value="UniProtKB-KW"/>
</dbReference>